<evidence type="ECO:0000313" key="4">
    <source>
        <dbReference type="Proteomes" id="UP000006769"/>
    </source>
</evidence>
<dbReference type="EMBL" id="JH929625">
    <property type="protein sequence ID" value="EKE37549.1"/>
    <property type="molecule type" value="Genomic_DNA"/>
</dbReference>
<evidence type="ECO:0000256" key="1">
    <source>
        <dbReference type="ARBA" id="ARBA00022741"/>
    </source>
</evidence>
<reference evidence="3 4" key="1">
    <citation type="submission" date="2011-11" db="EMBL/GenBank/DDBJ databases">
        <authorList>
            <person name="Hannick L."/>
            <person name="Karamycheva S."/>
            <person name="Lorenzi H."/>
            <person name="Caler E."/>
        </authorList>
    </citation>
    <scope>NUCLEOTIDE SEQUENCE [LARGE SCALE GENOMIC DNA]</scope>
    <source>
        <strain evidence="3 4">P19</strain>
    </source>
</reference>
<dbReference type="OrthoDB" id="3257966at2759"/>
<dbReference type="Pfam" id="PF00012">
    <property type="entry name" value="HSP70"/>
    <property type="match status" value="1"/>
</dbReference>
<dbReference type="GeneID" id="20076292"/>
<gene>
    <name evidence="3" type="ORF">ENU1_193200</name>
</gene>
<keyword evidence="2" id="KW-0067">ATP-binding</keyword>
<dbReference type="SUPFAM" id="SSF53067">
    <property type="entry name" value="Actin-like ATPase domain"/>
    <property type="match status" value="1"/>
</dbReference>
<sequence length="61" mass="6693">MCLVFDLGGGMLDTTILENQENDFNFKAIGGDVYFGGLDFNMNLMELGTSKVKAINEIKAQ</sequence>
<keyword evidence="3" id="KW-0346">Stress response</keyword>
<dbReference type="Gene3D" id="3.30.420.40">
    <property type="match status" value="1"/>
</dbReference>
<dbReference type="Proteomes" id="UP000006769">
    <property type="component" value="Unassembled WGS sequence"/>
</dbReference>
<keyword evidence="1" id="KW-0547">Nucleotide-binding</keyword>
<organism evidence="3 4">
    <name type="scientific">Entamoeba nuttalli (strain P19)</name>
    <name type="common">Amoeba</name>
    <dbReference type="NCBI Taxonomy" id="1076696"/>
    <lineage>
        <taxon>Eukaryota</taxon>
        <taxon>Amoebozoa</taxon>
        <taxon>Evosea</taxon>
        <taxon>Archamoebae</taxon>
        <taxon>Mastigamoebida</taxon>
        <taxon>Entamoebidae</taxon>
        <taxon>Entamoeba</taxon>
    </lineage>
</organism>
<dbReference type="VEuPathDB" id="AmoebaDB:ENU1_193200"/>
<evidence type="ECO:0000256" key="2">
    <source>
        <dbReference type="ARBA" id="ARBA00022840"/>
    </source>
</evidence>
<dbReference type="InterPro" id="IPR013126">
    <property type="entry name" value="Hsp_70_fam"/>
</dbReference>
<dbReference type="GO" id="GO:0140662">
    <property type="term" value="F:ATP-dependent protein folding chaperone"/>
    <property type="evidence" value="ECO:0007669"/>
    <property type="project" value="InterPro"/>
</dbReference>
<dbReference type="GO" id="GO:0005524">
    <property type="term" value="F:ATP binding"/>
    <property type="evidence" value="ECO:0007669"/>
    <property type="project" value="UniProtKB-KW"/>
</dbReference>
<accession>K2H501</accession>
<name>K2H501_ENTNP</name>
<dbReference type="RefSeq" id="XP_008860113.1">
    <property type="nucleotide sequence ID" value="XM_008861891.1"/>
</dbReference>
<dbReference type="InterPro" id="IPR043129">
    <property type="entry name" value="ATPase_NBD"/>
</dbReference>
<proteinExistence type="predicted"/>
<protein>
    <submittedName>
        <fullName evidence="3">Heat shock protein 70, putative</fullName>
    </submittedName>
</protein>
<evidence type="ECO:0000313" key="3">
    <source>
        <dbReference type="EMBL" id="EKE37549.1"/>
    </source>
</evidence>
<dbReference type="AlphaFoldDB" id="K2H501"/>